<sequence length="295" mass="31968">MIFLRAAGGRVTAIDGRSVDSVVTTRRRLLEFGAICVVLSWLPWAILGLLGANLDEGGGMLVFTLAASGPSLAALAMWLWHREKQRLVRWSWRWPIAAVLLGALPPLAASALTGHLAAFPDHAADVIAGAGGPLGALAYTLLAGPVAEEFGWRGYVQPRLRRYYGQLATTVVLGAAWGLWHVPLYFLNGTGQHDDGLFTQQGLTFFLGLFPLTYVMLFVTERLRGGVPAAILVHAAWNLTEELIPPLGNGVWVELLVLTATAIAVGCYWRRRPSVAPAMLDADSASDRRVPGWRR</sequence>
<dbReference type="Proteomes" id="UP000291144">
    <property type="component" value="Unassembled WGS sequence"/>
</dbReference>
<keyword evidence="3" id="KW-0482">Metalloprotease</keyword>
<dbReference type="InterPro" id="IPR042150">
    <property type="entry name" value="MmRce1-like"/>
</dbReference>
<keyword evidence="1" id="KW-1133">Transmembrane helix</keyword>
<feature type="transmembrane region" description="Helical" evidence="1">
    <location>
        <begin position="92"/>
        <end position="117"/>
    </location>
</feature>
<dbReference type="GO" id="GO:0080120">
    <property type="term" value="P:CAAX-box protein maturation"/>
    <property type="evidence" value="ECO:0007669"/>
    <property type="project" value="UniProtKB-ARBA"/>
</dbReference>
<organism evidence="3 4">
    <name type="scientific">Kribbella pittospori</name>
    <dbReference type="NCBI Taxonomy" id="722689"/>
    <lineage>
        <taxon>Bacteria</taxon>
        <taxon>Bacillati</taxon>
        <taxon>Actinomycetota</taxon>
        <taxon>Actinomycetes</taxon>
        <taxon>Propionibacteriales</taxon>
        <taxon>Kribbellaceae</taxon>
        <taxon>Kribbella</taxon>
    </lineage>
</organism>
<feature type="transmembrane region" description="Helical" evidence="1">
    <location>
        <begin position="123"/>
        <end position="142"/>
    </location>
</feature>
<dbReference type="Pfam" id="PF02517">
    <property type="entry name" value="Rce1-like"/>
    <property type="match status" value="1"/>
</dbReference>
<dbReference type="OrthoDB" id="3693644at2"/>
<evidence type="ECO:0000259" key="2">
    <source>
        <dbReference type="Pfam" id="PF02517"/>
    </source>
</evidence>
<keyword evidence="3" id="KW-0378">Hydrolase</keyword>
<dbReference type="GO" id="GO:0006508">
    <property type="term" value="P:proteolysis"/>
    <property type="evidence" value="ECO:0007669"/>
    <property type="project" value="UniProtKB-KW"/>
</dbReference>
<dbReference type="GO" id="GO:0008237">
    <property type="term" value="F:metallopeptidase activity"/>
    <property type="evidence" value="ECO:0007669"/>
    <property type="project" value="UniProtKB-KW"/>
</dbReference>
<dbReference type="InterPro" id="IPR003675">
    <property type="entry name" value="Rce1/LyrA-like_dom"/>
</dbReference>
<proteinExistence type="predicted"/>
<evidence type="ECO:0000313" key="3">
    <source>
        <dbReference type="EMBL" id="TCC60592.1"/>
    </source>
</evidence>
<feature type="domain" description="CAAX prenyl protease 2/Lysostaphin resistance protein A-like" evidence="2">
    <location>
        <begin position="134"/>
        <end position="239"/>
    </location>
</feature>
<dbReference type="PANTHER" id="PTHR35797">
    <property type="entry name" value="PROTEASE-RELATED"/>
    <property type="match status" value="1"/>
</dbReference>
<keyword evidence="1" id="KW-0472">Membrane</keyword>
<accession>A0A4V2MAV1</accession>
<feature type="transmembrane region" description="Helical" evidence="1">
    <location>
        <begin position="202"/>
        <end position="219"/>
    </location>
</feature>
<dbReference type="AlphaFoldDB" id="A0A4V2MAV1"/>
<dbReference type="GO" id="GO:0004175">
    <property type="term" value="F:endopeptidase activity"/>
    <property type="evidence" value="ECO:0007669"/>
    <property type="project" value="UniProtKB-ARBA"/>
</dbReference>
<keyword evidence="3" id="KW-0645">Protease</keyword>
<reference evidence="3 4" key="1">
    <citation type="submission" date="2019-02" db="EMBL/GenBank/DDBJ databases">
        <title>Kribbella capetownensis sp. nov. and Kribbella speibonae sp. nov., isolated from soil.</title>
        <authorList>
            <person name="Curtis S.M."/>
            <person name="Norton I."/>
            <person name="Everest G.J."/>
            <person name="Meyers P.R."/>
        </authorList>
    </citation>
    <scope>NUCLEOTIDE SEQUENCE [LARGE SCALE GENOMIC DNA]</scope>
    <source>
        <strain evidence="3 4">NRRL B-24813</strain>
    </source>
</reference>
<keyword evidence="4" id="KW-1185">Reference proteome</keyword>
<keyword evidence="1" id="KW-0812">Transmembrane</keyword>
<name>A0A4V2MAV1_9ACTN</name>
<evidence type="ECO:0000313" key="4">
    <source>
        <dbReference type="Proteomes" id="UP000291144"/>
    </source>
</evidence>
<dbReference type="PANTHER" id="PTHR35797:SF1">
    <property type="entry name" value="PROTEASE"/>
    <property type="match status" value="1"/>
</dbReference>
<evidence type="ECO:0000256" key="1">
    <source>
        <dbReference type="SAM" id="Phobius"/>
    </source>
</evidence>
<feature type="transmembrane region" description="Helical" evidence="1">
    <location>
        <begin position="163"/>
        <end position="182"/>
    </location>
</feature>
<comment type="caution">
    <text evidence="3">The sequence shown here is derived from an EMBL/GenBank/DDBJ whole genome shotgun (WGS) entry which is preliminary data.</text>
</comment>
<protein>
    <submittedName>
        <fullName evidence="3">CPBP family intramembrane metalloprotease</fullName>
    </submittedName>
</protein>
<dbReference type="EMBL" id="SJKB01000006">
    <property type="protein sequence ID" value="TCC60592.1"/>
    <property type="molecule type" value="Genomic_DNA"/>
</dbReference>
<feature type="transmembrane region" description="Helical" evidence="1">
    <location>
        <begin position="60"/>
        <end position="80"/>
    </location>
</feature>
<feature type="transmembrane region" description="Helical" evidence="1">
    <location>
        <begin position="32"/>
        <end position="54"/>
    </location>
</feature>
<dbReference type="RefSeq" id="WP_131359448.1">
    <property type="nucleotide sequence ID" value="NZ_SJKB01000006.1"/>
</dbReference>
<gene>
    <name evidence="3" type="ORF">E0H73_21970</name>
</gene>